<dbReference type="AlphaFoldDB" id="A0A1I1EE43"/>
<dbReference type="Proteomes" id="UP000199577">
    <property type="component" value="Unassembled WGS sequence"/>
</dbReference>
<proteinExistence type="predicted"/>
<accession>A0A1I1EE43</accession>
<organism evidence="2 3">
    <name type="scientific">Parapedobacter composti</name>
    <dbReference type="NCBI Taxonomy" id="623281"/>
    <lineage>
        <taxon>Bacteria</taxon>
        <taxon>Pseudomonadati</taxon>
        <taxon>Bacteroidota</taxon>
        <taxon>Sphingobacteriia</taxon>
        <taxon>Sphingobacteriales</taxon>
        <taxon>Sphingobacteriaceae</taxon>
        <taxon>Parapedobacter</taxon>
    </lineage>
</organism>
<feature type="chain" id="PRO_5011795660" evidence="1">
    <location>
        <begin position="26"/>
        <end position="212"/>
    </location>
</feature>
<evidence type="ECO:0000313" key="2">
    <source>
        <dbReference type="EMBL" id="SFB83230.1"/>
    </source>
</evidence>
<feature type="signal peptide" evidence="1">
    <location>
        <begin position="1"/>
        <end position="25"/>
    </location>
</feature>
<reference evidence="2 3" key="1">
    <citation type="submission" date="2016-10" db="EMBL/GenBank/DDBJ databases">
        <authorList>
            <person name="de Groot N.N."/>
        </authorList>
    </citation>
    <scope>NUCLEOTIDE SEQUENCE [LARGE SCALE GENOMIC DNA]</scope>
    <source>
        <strain evidence="2 3">DSM 22900</strain>
    </source>
</reference>
<gene>
    <name evidence="2" type="ORF">SAMN05421747_101399</name>
</gene>
<evidence type="ECO:0000256" key="1">
    <source>
        <dbReference type="SAM" id="SignalP"/>
    </source>
</evidence>
<keyword evidence="3" id="KW-1185">Reference proteome</keyword>
<dbReference type="STRING" id="623281.SAMN05421747_101399"/>
<sequence length="212" mass="23658">MCRQSIFIWLLMSISTFCGGVTARAQTDAKVNRIMIRFGGQHADAVEGGFANLKTGEVYHLNEATKKQGDVDLVYAYGETTAINLMTPSSSSVGLFGSRYRTQVVERWEVKNSGTLVAAGNTKALRKSFKTIKTNKQLIQKYNAIVKSLPEQDYYNQKNHGPSARIRELAIGDYVLFRSRSKERGMYAVGRVVGLEKGTRGEVMIDFKITKE</sequence>
<protein>
    <submittedName>
        <fullName evidence="2">Uncharacterized protein</fullName>
    </submittedName>
</protein>
<keyword evidence="1" id="KW-0732">Signal</keyword>
<name>A0A1I1EE43_9SPHI</name>
<dbReference type="EMBL" id="FOLL01000001">
    <property type="protein sequence ID" value="SFB83230.1"/>
    <property type="molecule type" value="Genomic_DNA"/>
</dbReference>
<evidence type="ECO:0000313" key="3">
    <source>
        <dbReference type="Proteomes" id="UP000199577"/>
    </source>
</evidence>